<evidence type="ECO:0000313" key="2">
    <source>
        <dbReference type="Proteomes" id="UP000275267"/>
    </source>
</evidence>
<name>A0A3L6R022_PANMI</name>
<accession>A0A3L6R022</accession>
<sequence length="103" mass="11534">MLPHDGVEGVHGVWAMDPAGAWRRVHEAVVDDLSAYYFNMLWGIEMALDLAGACSDSVIVDKNKFLLRYDLVSGDKVELASLYRVDGRRALRPRGVFPFYMSG</sequence>
<comment type="caution">
    <text evidence="1">The sequence shown here is derived from an EMBL/GenBank/DDBJ whole genome shotgun (WGS) entry which is preliminary data.</text>
</comment>
<dbReference type="Proteomes" id="UP000275267">
    <property type="component" value="Unassembled WGS sequence"/>
</dbReference>
<dbReference type="OrthoDB" id="665980at2759"/>
<dbReference type="AlphaFoldDB" id="A0A3L6R022"/>
<reference evidence="2" key="1">
    <citation type="journal article" date="2019" name="Nat. Commun.">
        <title>The genome of broomcorn millet.</title>
        <authorList>
            <person name="Zou C."/>
            <person name="Miki D."/>
            <person name="Li D."/>
            <person name="Tang Q."/>
            <person name="Xiao L."/>
            <person name="Rajput S."/>
            <person name="Deng P."/>
            <person name="Jia W."/>
            <person name="Huang R."/>
            <person name="Zhang M."/>
            <person name="Sun Y."/>
            <person name="Hu J."/>
            <person name="Fu X."/>
            <person name="Schnable P.S."/>
            <person name="Li F."/>
            <person name="Zhang H."/>
            <person name="Feng B."/>
            <person name="Zhu X."/>
            <person name="Liu R."/>
            <person name="Schnable J.C."/>
            <person name="Zhu J.-K."/>
            <person name="Zhang H."/>
        </authorList>
    </citation>
    <scope>NUCLEOTIDE SEQUENCE [LARGE SCALE GENOMIC DNA]</scope>
</reference>
<proteinExistence type="predicted"/>
<evidence type="ECO:0000313" key="1">
    <source>
        <dbReference type="EMBL" id="RLM92604.1"/>
    </source>
</evidence>
<dbReference type="STRING" id="4540.A0A3L6R022"/>
<dbReference type="EMBL" id="PQIB02000010">
    <property type="protein sequence ID" value="RLM92604.1"/>
    <property type="molecule type" value="Genomic_DNA"/>
</dbReference>
<organism evidence="1 2">
    <name type="scientific">Panicum miliaceum</name>
    <name type="common">Proso millet</name>
    <name type="synonym">Broomcorn millet</name>
    <dbReference type="NCBI Taxonomy" id="4540"/>
    <lineage>
        <taxon>Eukaryota</taxon>
        <taxon>Viridiplantae</taxon>
        <taxon>Streptophyta</taxon>
        <taxon>Embryophyta</taxon>
        <taxon>Tracheophyta</taxon>
        <taxon>Spermatophyta</taxon>
        <taxon>Magnoliopsida</taxon>
        <taxon>Liliopsida</taxon>
        <taxon>Poales</taxon>
        <taxon>Poaceae</taxon>
        <taxon>PACMAD clade</taxon>
        <taxon>Panicoideae</taxon>
        <taxon>Panicodae</taxon>
        <taxon>Paniceae</taxon>
        <taxon>Panicinae</taxon>
        <taxon>Panicum</taxon>
        <taxon>Panicum sect. Panicum</taxon>
    </lineage>
</organism>
<protein>
    <submittedName>
        <fullName evidence="1">Uncharacterized protein</fullName>
    </submittedName>
</protein>
<gene>
    <name evidence="1" type="ORF">C2845_PM08G02060</name>
</gene>
<keyword evidence="2" id="KW-1185">Reference proteome</keyword>